<dbReference type="InterPro" id="IPR049319">
    <property type="entry name" value="GBS104-like_Ig"/>
</dbReference>
<evidence type="ECO:0000259" key="3">
    <source>
        <dbReference type="PROSITE" id="PS50234"/>
    </source>
</evidence>
<dbReference type="Pfam" id="PF21426">
    <property type="entry name" value="GBS104-like_Ig"/>
    <property type="match status" value="1"/>
</dbReference>
<organism evidence="4 5">
    <name type="scientific">Eggerthia catenaformis OT 569 = DSM 20559</name>
    <dbReference type="NCBI Taxonomy" id="999415"/>
    <lineage>
        <taxon>Bacteria</taxon>
        <taxon>Bacillati</taxon>
        <taxon>Bacillota</taxon>
        <taxon>Erysipelotrichia</taxon>
        <taxon>Erysipelotrichales</taxon>
        <taxon>Coprobacillaceae</taxon>
        <taxon>Eggerthia</taxon>
    </lineage>
</organism>
<dbReference type="EMBL" id="AGEJ01000018">
    <property type="protein sequence ID" value="EMD16508.1"/>
    <property type="molecule type" value="Genomic_DNA"/>
</dbReference>
<dbReference type="InterPro" id="IPR051266">
    <property type="entry name" value="CLCR"/>
</dbReference>
<dbReference type="InterPro" id="IPR002035">
    <property type="entry name" value="VWF_A"/>
</dbReference>
<dbReference type="RefSeq" id="WP_004802832.1">
    <property type="nucleotide sequence ID" value="NZ_KB446648.1"/>
</dbReference>
<dbReference type="PROSITE" id="PS50234">
    <property type="entry name" value="VWFA"/>
    <property type="match status" value="1"/>
</dbReference>
<proteinExistence type="predicted"/>
<dbReference type="Pfam" id="PF24547">
    <property type="entry name" value="DUF7601"/>
    <property type="match status" value="1"/>
</dbReference>
<evidence type="ECO:0000313" key="5">
    <source>
        <dbReference type="Proteomes" id="UP000011758"/>
    </source>
</evidence>
<dbReference type="AlphaFoldDB" id="M2NE92"/>
<dbReference type="Pfam" id="PF13519">
    <property type="entry name" value="VWA_2"/>
    <property type="match status" value="1"/>
</dbReference>
<keyword evidence="2" id="KW-0732">Signal</keyword>
<dbReference type="InterPro" id="IPR036465">
    <property type="entry name" value="vWFA_dom_sf"/>
</dbReference>
<feature type="domain" description="VWFA" evidence="3">
    <location>
        <begin position="91"/>
        <end position="219"/>
    </location>
</feature>
<accession>M2NE92</accession>
<dbReference type="STRING" id="999415.HMPREF9943_01062"/>
<keyword evidence="5" id="KW-1185">Reference proteome</keyword>
<dbReference type="PATRIC" id="fig|999415.3.peg.1073"/>
<dbReference type="Proteomes" id="UP000011758">
    <property type="component" value="Unassembled WGS sequence"/>
</dbReference>
<dbReference type="Gene3D" id="3.40.50.410">
    <property type="entry name" value="von Willebrand factor, type A domain"/>
    <property type="match status" value="1"/>
</dbReference>
<keyword evidence="1" id="KW-0812">Transmembrane</keyword>
<feature type="transmembrane region" description="Helical" evidence="1">
    <location>
        <begin position="743"/>
        <end position="760"/>
    </location>
</feature>
<dbReference type="SUPFAM" id="SSF53300">
    <property type="entry name" value="vWA-like"/>
    <property type="match status" value="1"/>
</dbReference>
<dbReference type="SMART" id="SM00327">
    <property type="entry name" value="VWA"/>
    <property type="match status" value="1"/>
</dbReference>
<dbReference type="PANTHER" id="PTHR10579">
    <property type="entry name" value="CALCIUM-ACTIVATED CHLORIDE CHANNEL REGULATOR"/>
    <property type="match status" value="1"/>
</dbReference>
<dbReference type="InterPro" id="IPR055382">
    <property type="entry name" value="DUF7601"/>
</dbReference>
<dbReference type="PANTHER" id="PTHR10579:SF43">
    <property type="entry name" value="ZINC FINGER (C3HC4-TYPE RING FINGER) FAMILY PROTEIN"/>
    <property type="match status" value="1"/>
</dbReference>
<dbReference type="BioCyc" id="ECAT999415-HMP:GTTI-1088-MONOMER"/>
<comment type="caution">
    <text evidence="4">The sequence shown here is derived from an EMBL/GenBank/DDBJ whole genome shotgun (WGS) entry which is preliminary data.</text>
</comment>
<dbReference type="eggNOG" id="COG2304">
    <property type="taxonomic scope" value="Bacteria"/>
</dbReference>
<keyword evidence="1" id="KW-0472">Membrane</keyword>
<dbReference type="Gene3D" id="2.60.40.1140">
    <property type="entry name" value="Collagen-binding surface protein Cna, B-type domain"/>
    <property type="match status" value="2"/>
</dbReference>
<evidence type="ECO:0000313" key="4">
    <source>
        <dbReference type="EMBL" id="EMD16508.1"/>
    </source>
</evidence>
<gene>
    <name evidence="4" type="ORF">HMPREF9943_01062</name>
</gene>
<feature type="signal peptide" evidence="2">
    <location>
        <begin position="1"/>
        <end position="30"/>
    </location>
</feature>
<keyword evidence="1" id="KW-1133">Transmembrane helix</keyword>
<name>M2NE92_9FIRM</name>
<evidence type="ECO:0000256" key="1">
    <source>
        <dbReference type="SAM" id="Phobius"/>
    </source>
</evidence>
<evidence type="ECO:0000256" key="2">
    <source>
        <dbReference type="SAM" id="SignalP"/>
    </source>
</evidence>
<feature type="chain" id="PRO_5004022059" description="VWFA domain-containing protein" evidence="2">
    <location>
        <begin position="31"/>
        <end position="767"/>
    </location>
</feature>
<sequence length="767" mass="84368">MKSKSKIRKTLSLLFSFALCFSLIGKQVKAKDPAVPSAGTLTEAEKQKIKNKNLMPGKTAVFKDANPVSGMVNTWDISLYMTARDVKETSDVVLVIDKSGSMKENSRMAKAIAAANKFVDIVLPDGNSGNTRVSLVSFESNVSVDQALTSNGSVLKQKISSLSANGGTYTQGGLYEARKILNNSHADHKYIVLLSDGEPTFSTSINANINNYDLKNVNVEYAYAQNSNNSIRIGDHSGYAYISHQNEGNAHDLTPDSYRYGTRTGFGAGSYSTESSGSHPVHKRYYDPNSGFNHSEKGYLVLESHANSTINESGFAKKDKKMQVYSIGLQVSNGSNGDYVLGKVASSSSTYERNKTPEQLETVFTGIAGKILSAMKNVKVSDPMGTGFEIPIGEVSNIHISQGTQSYANKKISWDTGTLEKTAEIDGITYRFAKMTYRININDDILALINKDQPIVQNKTYKTNGKTDVSYKDVNGTDKILSSDKGDFDIPAVDPILLIVEKKLIDKNGKEKTAAQDNNKVYNIHVTSDRGYDITYKLKAGERKVMTNLRLEDTYSVTEDNYDFKLYESTIKVYDNEIEIHKASDQNTFKIRQGDPDSPVLVTNREKPGLRISKTVTGNMGDASKDFTINITLKDKNNKPITGSYQYSGSKSGTLTFNAQGQSSISLRDGQNIYIEKLPIGTKYIVKEDQSVEDDGYIISYNGSDKDGVLSITDKDKTGDDSIEIINNKEILTPTGVKSDSRSYIILLGTGVLMIVLMSMRRKKIND</sequence>
<dbReference type="CDD" id="cd00198">
    <property type="entry name" value="vWFA"/>
    <property type="match status" value="1"/>
</dbReference>
<reference evidence="4 5" key="1">
    <citation type="submission" date="2013-02" db="EMBL/GenBank/DDBJ databases">
        <title>The Genome Sequence of Lactobacillus catenaformis F0143.</title>
        <authorList>
            <consortium name="The Broad Institute Genome Sequencing Platform"/>
            <person name="Earl A."/>
            <person name="Ward D."/>
            <person name="Feldgarden M."/>
            <person name="Gevers D."/>
            <person name="Izard J."/>
            <person name="Blanton J.M."/>
            <person name="Mathney J."/>
            <person name="Dewhirst F.E."/>
            <person name="Young S.K."/>
            <person name="Zeng Q."/>
            <person name="Gargeya S."/>
            <person name="Fitzgerald M."/>
            <person name="Haas B."/>
            <person name="Abouelleil A."/>
            <person name="Alvarado L."/>
            <person name="Arachchi H.M."/>
            <person name="Berlin A."/>
            <person name="Chapman S.B."/>
            <person name="Gearin G."/>
            <person name="Goldberg J."/>
            <person name="Griggs A."/>
            <person name="Gujja S."/>
            <person name="Hansen M."/>
            <person name="Heiman D."/>
            <person name="Howarth C."/>
            <person name="Larimer J."/>
            <person name="Lui A."/>
            <person name="MacDonald P.J.P."/>
            <person name="McCowen C."/>
            <person name="Montmayeur A."/>
            <person name="Murphy C."/>
            <person name="Neiman D."/>
            <person name="Pearson M."/>
            <person name="Priest M."/>
            <person name="Roberts A."/>
            <person name="Saif S."/>
            <person name="Shea T."/>
            <person name="Sisk P."/>
            <person name="Stolte C."/>
            <person name="Sykes S."/>
            <person name="Wortman J."/>
            <person name="Nusbaum C."/>
            <person name="Birren B."/>
        </authorList>
    </citation>
    <scope>NUCLEOTIDE SEQUENCE [LARGE SCALE GENOMIC DNA]</scope>
    <source>
        <strain evidence="4 5">OT 569</strain>
    </source>
</reference>
<protein>
    <recommendedName>
        <fullName evidence="3">VWFA domain-containing protein</fullName>
    </recommendedName>
</protein>